<dbReference type="RefSeq" id="WP_023842776.1">
    <property type="nucleotide sequence ID" value="NC_022995.1"/>
</dbReference>
<accession>V5YQN1</accession>
<keyword evidence="1" id="KW-0614">Plasmid</keyword>
<reference evidence="1" key="1">
    <citation type="journal article" date="2014" name="Microbiology">
        <title>A 2,4-dichlorophenoxyacetic acid degradation plasmid pM7012 discloses distribution of an unclassified megaplasmid group across bacterial species.</title>
        <authorList>
            <person name="Sakai Y."/>
            <person name="Ogawa N."/>
            <person name="Shimomura Y."/>
            <person name="Fujii T."/>
        </authorList>
    </citation>
    <scope>NUCLEOTIDE SEQUENCE</scope>
    <source>
        <strain evidence="1">M701</strain>
    </source>
</reference>
<proteinExistence type="predicted"/>
<evidence type="ECO:0000313" key="1">
    <source>
        <dbReference type="EMBL" id="BAO19236.1"/>
    </source>
</evidence>
<sequence>MNQLSSDFLYHGTGIYSLAEIVRSNTMLEGVHWGRKSEPNGPRFSRWAEVAAKFILNSVHWGEGGIIVLDRMKLEKDFQLVDYVDVDLSGTPWPDEPEEVVVVTPQIGDLDRYLVSVVCLPAILAEAENPDQMDMAMSECGWPFEAEGPEGIEDGKAALLNLAGHTKLNAWIPSCGIPVTGNWGIKPSTTYPILNVKN</sequence>
<protein>
    <submittedName>
        <fullName evidence="1">Uncharacterized protein</fullName>
    </submittedName>
</protein>
<name>V5YQN1_9BURK</name>
<dbReference type="AlphaFoldDB" id="V5YQN1"/>
<geneLocation type="plasmid" evidence="1">
    <name>pM7012</name>
</geneLocation>
<dbReference type="EMBL" id="AB853026">
    <property type="protein sequence ID" value="BAO19236.1"/>
    <property type="molecule type" value="Genomic_DNA"/>
</dbReference>
<reference evidence="1" key="2">
    <citation type="submission" date="2024-06" db="EMBL/GenBank/DDBJ databases">
        <authorList>
            <person name="Sakai Y."/>
            <person name="Fujii T."/>
        </authorList>
    </citation>
    <scope>NUCLEOTIDE SEQUENCE</scope>
    <source>
        <strain evidence="1">M701</strain>
        <plasmid evidence="1">pM7012</plasmid>
    </source>
</reference>
<organism evidence="1">
    <name type="scientific">Burkholderia sp. M701</name>
    <dbReference type="NCBI Taxonomy" id="326454"/>
    <lineage>
        <taxon>Bacteria</taxon>
        <taxon>Pseudomonadati</taxon>
        <taxon>Pseudomonadota</taxon>
        <taxon>Betaproteobacteria</taxon>
        <taxon>Burkholderiales</taxon>
        <taxon>Burkholderiaceae</taxon>
        <taxon>Burkholderia</taxon>
    </lineage>
</organism>